<sequence length="104" mass="11300">MAGGTLSTKSGILPFTDFEYNNYPGACGKYIRNSQFAIALGPPYFSRSQCGKIVEITANGKTARGVVLDSCPSCKGLYLTPAPFKRFAPLSQPNGLVRTTWRFL</sequence>
<keyword evidence="3" id="KW-1185">Reference proteome</keyword>
<evidence type="ECO:0000313" key="3">
    <source>
        <dbReference type="Proteomes" id="UP000307440"/>
    </source>
</evidence>
<dbReference type="STRING" id="230819.A0A5C3KDV2"/>
<evidence type="ECO:0008006" key="4">
    <source>
        <dbReference type="Google" id="ProtNLM"/>
    </source>
</evidence>
<reference evidence="2 3" key="1">
    <citation type="journal article" date="2019" name="Nat. Ecol. Evol.">
        <title>Megaphylogeny resolves global patterns of mushroom evolution.</title>
        <authorList>
            <person name="Varga T."/>
            <person name="Krizsan K."/>
            <person name="Foldi C."/>
            <person name="Dima B."/>
            <person name="Sanchez-Garcia M."/>
            <person name="Sanchez-Ramirez S."/>
            <person name="Szollosi G.J."/>
            <person name="Szarkandi J.G."/>
            <person name="Papp V."/>
            <person name="Albert L."/>
            <person name="Andreopoulos W."/>
            <person name="Angelini C."/>
            <person name="Antonin V."/>
            <person name="Barry K.W."/>
            <person name="Bougher N.L."/>
            <person name="Buchanan P."/>
            <person name="Buyck B."/>
            <person name="Bense V."/>
            <person name="Catcheside P."/>
            <person name="Chovatia M."/>
            <person name="Cooper J."/>
            <person name="Damon W."/>
            <person name="Desjardin D."/>
            <person name="Finy P."/>
            <person name="Geml J."/>
            <person name="Haridas S."/>
            <person name="Hughes K."/>
            <person name="Justo A."/>
            <person name="Karasinski D."/>
            <person name="Kautmanova I."/>
            <person name="Kiss B."/>
            <person name="Kocsube S."/>
            <person name="Kotiranta H."/>
            <person name="LaButti K.M."/>
            <person name="Lechner B.E."/>
            <person name="Liimatainen K."/>
            <person name="Lipzen A."/>
            <person name="Lukacs Z."/>
            <person name="Mihaltcheva S."/>
            <person name="Morgado L.N."/>
            <person name="Niskanen T."/>
            <person name="Noordeloos M.E."/>
            <person name="Ohm R.A."/>
            <person name="Ortiz-Santana B."/>
            <person name="Ovrebo C."/>
            <person name="Racz N."/>
            <person name="Riley R."/>
            <person name="Savchenko A."/>
            <person name="Shiryaev A."/>
            <person name="Soop K."/>
            <person name="Spirin V."/>
            <person name="Szebenyi C."/>
            <person name="Tomsovsky M."/>
            <person name="Tulloss R.E."/>
            <person name="Uehling J."/>
            <person name="Grigoriev I.V."/>
            <person name="Vagvolgyi C."/>
            <person name="Papp T."/>
            <person name="Martin F.M."/>
            <person name="Miettinen O."/>
            <person name="Hibbett D.S."/>
            <person name="Nagy L.G."/>
        </authorList>
    </citation>
    <scope>NUCLEOTIDE SEQUENCE [LARGE SCALE GENOMIC DNA]</scope>
    <source>
        <strain evidence="2 3">CBS 121175</strain>
    </source>
</reference>
<dbReference type="Gene3D" id="2.40.40.10">
    <property type="entry name" value="RlpA-like domain"/>
    <property type="match status" value="1"/>
</dbReference>
<accession>A0A5C3KDV2</accession>
<dbReference type="PANTHER" id="PTHR31836:SF28">
    <property type="entry name" value="SRCR DOMAIN-CONTAINING PROTEIN-RELATED"/>
    <property type="match status" value="1"/>
</dbReference>
<dbReference type="SUPFAM" id="SSF50685">
    <property type="entry name" value="Barwin-like endoglucanases"/>
    <property type="match status" value="1"/>
</dbReference>
<dbReference type="EMBL" id="ML210416">
    <property type="protein sequence ID" value="TFK18266.1"/>
    <property type="molecule type" value="Genomic_DNA"/>
</dbReference>
<dbReference type="InterPro" id="IPR051477">
    <property type="entry name" value="Expansin_CellWall"/>
</dbReference>
<evidence type="ECO:0000256" key="1">
    <source>
        <dbReference type="ARBA" id="ARBA00022729"/>
    </source>
</evidence>
<keyword evidence="1" id="KW-0732">Signal</keyword>
<dbReference type="CDD" id="cd22191">
    <property type="entry name" value="DPBB_RlpA_EXP_N-like"/>
    <property type="match status" value="1"/>
</dbReference>
<dbReference type="Proteomes" id="UP000307440">
    <property type="component" value="Unassembled WGS sequence"/>
</dbReference>
<protein>
    <recommendedName>
        <fullName evidence="4">RlpA-like protein double-psi beta-barrel domain-containing protein</fullName>
    </recommendedName>
</protein>
<gene>
    <name evidence="2" type="ORF">FA15DRAFT_660824</name>
</gene>
<name>A0A5C3KDV2_COPMA</name>
<proteinExistence type="predicted"/>
<evidence type="ECO:0000313" key="2">
    <source>
        <dbReference type="EMBL" id="TFK18266.1"/>
    </source>
</evidence>
<dbReference type="InterPro" id="IPR036908">
    <property type="entry name" value="RlpA-like_sf"/>
</dbReference>
<dbReference type="PANTHER" id="PTHR31836">
    <property type="match status" value="1"/>
</dbReference>
<dbReference type="OrthoDB" id="406505at2759"/>
<dbReference type="AlphaFoldDB" id="A0A5C3KDV2"/>
<organism evidence="2 3">
    <name type="scientific">Coprinopsis marcescibilis</name>
    <name type="common">Agaric fungus</name>
    <name type="synonym">Psathyrella marcescibilis</name>
    <dbReference type="NCBI Taxonomy" id="230819"/>
    <lineage>
        <taxon>Eukaryota</taxon>
        <taxon>Fungi</taxon>
        <taxon>Dikarya</taxon>
        <taxon>Basidiomycota</taxon>
        <taxon>Agaricomycotina</taxon>
        <taxon>Agaricomycetes</taxon>
        <taxon>Agaricomycetidae</taxon>
        <taxon>Agaricales</taxon>
        <taxon>Agaricineae</taxon>
        <taxon>Psathyrellaceae</taxon>
        <taxon>Coprinopsis</taxon>
    </lineage>
</organism>